<gene>
    <name evidence="2" type="ORF">L207DRAFT_470955</name>
</gene>
<proteinExistence type="predicted"/>
<dbReference type="InterPro" id="IPR052567">
    <property type="entry name" value="OP_Dioxygenase"/>
</dbReference>
<organism evidence="2 3">
    <name type="scientific">Hyaloscypha variabilis (strain UAMH 11265 / GT02V1 / F)</name>
    <name type="common">Meliniomyces variabilis</name>
    <dbReference type="NCBI Taxonomy" id="1149755"/>
    <lineage>
        <taxon>Eukaryota</taxon>
        <taxon>Fungi</taxon>
        <taxon>Dikarya</taxon>
        <taxon>Ascomycota</taxon>
        <taxon>Pezizomycotina</taxon>
        <taxon>Leotiomycetes</taxon>
        <taxon>Helotiales</taxon>
        <taxon>Hyaloscyphaceae</taxon>
        <taxon>Hyaloscypha</taxon>
        <taxon>Hyaloscypha variabilis</taxon>
    </lineage>
</organism>
<dbReference type="CDD" id="cd00077">
    <property type="entry name" value="HDc"/>
    <property type="match status" value="1"/>
</dbReference>
<dbReference type="SUPFAM" id="SSF109604">
    <property type="entry name" value="HD-domain/PDEase-like"/>
    <property type="match status" value="1"/>
</dbReference>
<evidence type="ECO:0000313" key="2">
    <source>
        <dbReference type="EMBL" id="PMD32316.1"/>
    </source>
</evidence>
<evidence type="ECO:0000259" key="1">
    <source>
        <dbReference type="Pfam" id="PF01966"/>
    </source>
</evidence>
<dbReference type="Proteomes" id="UP000235786">
    <property type="component" value="Unassembled WGS sequence"/>
</dbReference>
<dbReference type="AlphaFoldDB" id="A0A2J6R1C8"/>
<dbReference type="STRING" id="1149755.A0A2J6R1C8"/>
<dbReference type="Gene3D" id="1.10.3210.10">
    <property type="entry name" value="Hypothetical protein af1432"/>
    <property type="match status" value="1"/>
</dbReference>
<dbReference type="Pfam" id="PF01966">
    <property type="entry name" value="HD"/>
    <property type="match status" value="1"/>
</dbReference>
<reference evidence="2 3" key="1">
    <citation type="submission" date="2016-04" db="EMBL/GenBank/DDBJ databases">
        <title>A degradative enzymes factory behind the ericoid mycorrhizal symbiosis.</title>
        <authorList>
            <consortium name="DOE Joint Genome Institute"/>
            <person name="Martino E."/>
            <person name="Morin E."/>
            <person name="Grelet G."/>
            <person name="Kuo A."/>
            <person name="Kohler A."/>
            <person name="Daghino S."/>
            <person name="Barry K."/>
            <person name="Choi C."/>
            <person name="Cichocki N."/>
            <person name="Clum A."/>
            <person name="Copeland A."/>
            <person name="Hainaut M."/>
            <person name="Haridas S."/>
            <person name="Labutti K."/>
            <person name="Lindquist E."/>
            <person name="Lipzen A."/>
            <person name="Khouja H.-R."/>
            <person name="Murat C."/>
            <person name="Ohm R."/>
            <person name="Olson A."/>
            <person name="Spatafora J."/>
            <person name="Veneault-Fourrey C."/>
            <person name="Henrissat B."/>
            <person name="Grigoriev I."/>
            <person name="Martin F."/>
            <person name="Perotto S."/>
        </authorList>
    </citation>
    <scope>NUCLEOTIDE SEQUENCE [LARGE SCALE GENOMIC DNA]</scope>
    <source>
        <strain evidence="2 3">F</strain>
    </source>
</reference>
<protein>
    <recommendedName>
        <fullName evidence="1">HD domain-containing protein</fullName>
    </recommendedName>
</protein>
<dbReference type="EMBL" id="KZ613959">
    <property type="protein sequence ID" value="PMD32316.1"/>
    <property type="molecule type" value="Genomic_DNA"/>
</dbReference>
<dbReference type="InterPro" id="IPR006674">
    <property type="entry name" value="HD_domain"/>
</dbReference>
<keyword evidence="3" id="KW-1185">Reference proteome</keyword>
<name>A0A2J6R1C8_HYAVF</name>
<accession>A0A2J6R1C8</accession>
<sequence length="197" mass="22001">MDPTKTTNYLIHFLEERGTSDYIGESITQLEHSLQCANFALTSGASEPTILAALLHDIGQFLPLDAAKDMQIGISGKSVGRVGHEAIGEQYLRSLGFGEKVCKLVGSHVAAKRYLTAVDEGYYDALSEASKLSLRFQGGPFQGEELESFRRDPLREEMVRLRKWDDEAKVVGIVEHTPRAAVYRGMMQRHLEDQRIC</sequence>
<dbReference type="PANTHER" id="PTHR40202">
    <property type="match status" value="1"/>
</dbReference>
<evidence type="ECO:0000313" key="3">
    <source>
        <dbReference type="Proteomes" id="UP000235786"/>
    </source>
</evidence>
<feature type="domain" description="HD" evidence="1">
    <location>
        <begin position="30"/>
        <end position="112"/>
    </location>
</feature>
<dbReference type="InterPro" id="IPR003607">
    <property type="entry name" value="HD/PDEase_dom"/>
</dbReference>
<dbReference type="OrthoDB" id="445007at2759"/>
<dbReference type="PANTHER" id="PTHR40202:SF1">
    <property type="entry name" value="HD DOMAIN-CONTAINING PROTEIN"/>
    <property type="match status" value="1"/>
</dbReference>